<organism evidence="2 3">
    <name type="scientific">Pontibacter locisalis</name>
    <dbReference type="NCBI Taxonomy" id="1719035"/>
    <lineage>
        <taxon>Bacteria</taxon>
        <taxon>Pseudomonadati</taxon>
        <taxon>Bacteroidota</taxon>
        <taxon>Cytophagia</taxon>
        <taxon>Cytophagales</taxon>
        <taxon>Hymenobacteraceae</taxon>
        <taxon>Pontibacter</taxon>
    </lineage>
</organism>
<name>A0ABW5IQS1_9BACT</name>
<dbReference type="EMBL" id="JBHULU010000021">
    <property type="protein sequence ID" value="MFD2515730.1"/>
    <property type="molecule type" value="Genomic_DNA"/>
</dbReference>
<feature type="transmembrane region" description="Helical" evidence="1">
    <location>
        <begin position="104"/>
        <end position="123"/>
    </location>
</feature>
<keyword evidence="1" id="KW-0472">Membrane</keyword>
<feature type="transmembrane region" description="Helical" evidence="1">
    <location>
        <begin position="135"/>
        <end position="155"/>
    </location>
</feature>
<proteinExistence type="predicted"/>
<accession>A0ABW5IQS1</accession>
<dbReference type="RefSeq" id="WP_377511044.1">
    <property type="nucleotide sequence ID" value="NZ_JBHULU010000021.1"/>
</dbReference>
<feature type="transmembrane region" description="Helical" evidence="1">
    <location>
        <begin position="7"/>
        <end position="27"/>
    </location>
</feature>
<sequence>MALSLNYRFLLMVTAVAALISALLNMIASNVVWYGYELIPLWGRKSVTSYLYSTSIITSFILVWLVTKSTRYALRSKQILPLHWHLKSQTLIDSLPSRAVPRSFILAIASCFLTGFTLFLLDLREFYSFYSSEFFAFSTVYYILQSAAIAVMAIYRAMGDNVMHHAKVA</sequence>
<evidence type="ECO:0000313" key="3">
    <source>
        <dbReference type="Proteomes" id="UP001597544"/>
    </source>
</evidence>
<comment type="caution">
    <text evidence="2">The sequence shown here is derived from an EMBL/GenBank/DDBJ whole genome shotgun (WGS) entry which is preliminary data.</text>
</comment>
<keyword evidence="1" id="KW-1133">Transmembrane helix</keyword>
<gene>
    <name evidence="2" type="ORF">ACFSRY_17800</name>
</gene>
<keyword evidence="1" id="KW-0812">Transmembrane</keyword>
<reference evidence="3" key="1">
    <citation type="journal article" date="2019" name="Int. J. Syst. Evol. Microbiol.">
        <title>The Global Catalogue of Microorganisms (GCM) 10K type strain sequencing project: providing services to taxonomists for standard genome sequencing and annotation.</title>
        <authorList>
            <consortium name="The Broad Institute Genomics Platform"/>
            <consortium name="The Broad Institute Genome Sequencing Center for Infectious Disease"/>
            <person name="Wu L."/>
            <person name="Ma J."/>
        </authorList>
    </citation>
    <scope>NUCLEOTIDE SEQUENCE [LARGE SCALE GENOMIC DNA]</scope>
    <source>
        <strain evidence="3">KCTC 42498</strain>
    </source>
</reference>
<evidence type="ECO:0000256" key="1">
    <source>
        <dbReference type="SAM" id="Phobius"/>
    </source>
</evidence>
<dbReference type="Proteomes" id="UP001597544">
    <property type="component" value="Unassembled WGS sequence"/>
</dbReference>
<evidence type="ECO:0000313" key="2">
    <source>
        <dbReference type="EMBL" id="MFD2515730.1"/>
    </source>
</evidence>
<feature type="transmembrane region" description="Helical" evidence="1">
    <location>
        <begin position="47"/>
        <end position="67"/>
    </location>
</feature>
<keyword evidence="3" id="KW-1185">Reference proteome</keyword>
<protein>
    <submittedName>
        <fullName evidence="2">Uncharacterized protein</fullName>
    </submittedName>
</protein>